<evidence type="ECO:0000313" key="10">
    <source>
        <dbReference type="Proteomes" id="UP000290849"/>
    </source>
</evidence>
<sequence>MTTTTTGKRALVEARLDAPAADALVAFYEAPHLARELRQFDEYLRVDLAHTVMLAERKVLDPSTAGRILAVLREIRALGPQRFPVDARRGSFLLQVEDYLFSRIGEAIGGRMHTGRSRLDQGPTVRRMYKRGRLVHAMDGVLALQRVLLALASRHAATVMPGYTCLQHAHPAVFGHYILSFADKLSDDFARLRGAWERVNLSPLGAAGLSGTAWPIDRDRTAALLGFEGLVGNAKLAREAYYAAEVASALSFVMSTLNDLATDLHIWSSHEFGFIETADEFCGTSSIFPQKKNPAGLEAVRFAAGEAVTWLASALATFRAEGTGDVVMREVPLLDNAFDSTMGSLALMAAIMESVEVRVDRMAAAASSNWSTATNLADELVRQGRMSFRQAHSVVARLVRDCLAAGIACADVTGEMLARAGEDLGESGAYLPTEIVRDSLDPVRFVATRTSAGGTAPGEIDKLARLAQRNLREAGVWLDERKRMLATADTTLEAAVDQWVAAAG</sequence>
<proteinExistence type="predicted"/>
<evidence type="ECO:0000256" key="1">
    <source>
        <dbReference type="ARBA" id="ARBA00000985"/>
    </source>
</evidence>
<protein>
    <recommendedName>
        <fullName evidence="3 6">Argininosuccinate lyase</fullName>
        <ecNumber evidence="3 6">4.3.2.1</ecNumber>
    </recommendedName>
</protein>
<dbReference type="GO" id="GO:0004056">
    <property type="term" value="F:argininosuccinate lyase activity"/>
    <property type="evidence" value="ECO:0007669"/>
    <property type="project" value="UniProtKB-UniRule"/>
</dbReference>
<dbReference type="OrthoDB" id="9769623at2"/>
<gene>
    <name evidence="9" type="primary">argH</name>
    <name evidence="9" type="ORF">C7R54_06770</name>
</gene>
<dbReference type="Pfam" id="PF14698">
    <property type="entry name" value="ASL_C2"/>
    <property type="match status" value="1"/>
</dbReference>
<dbReference type="Gene3D" id="1.10.40.30">
    <property type="entry name" value="Fumarase/aspartase (C-terminal domain)"/>
    <property type="match status" value="1"/>
</dbReference>
<dbReference type="PANTHER" id="PTHR43814:SF1">
    <property type="entry name" value="ARGININOSUCCINATE LYASE"/>
    <property type="match status" value="1"/>
</dbReference>
<evidence type="ECO:0000256" key="5">
    <source>
        <dbReference type="ARBA" id="ARBA00023239"/>
    </source>
</evidence>
<comment type="caution">
    <text evidence="9">The sequence shown here is derived from an EMBL/GenBank/DDBJ whole genome shotgun (WGS) entry which is preliminary data.</text>
</comment>
<dbReference type="RefSeq" id="WP_129149344.1">
    <property type="nucleotide sequence ID" value="NZ_JBHSDO010000006.1"/>
</dbReference>
<dbReference type="InterPro" id="IPR029419">
    <property type="entry name" value="Arg_succ_lyase_C"/>
</dbReference>
<dbReference type="EMBL" id="PYAL01000001">
    <property type="protein sequence ID" value="RXN93388.1"/>
    <property type="molecule type" value="Genomic_DNA"/>
</dbReference>
<dbReference type="UniPathway" id="UPA00068">
    <property type="reaction ID" value="UER00114"/>
</dbReference>
<dbReference type="EC" id="4.3.2.1" evidence="3 6"/>
<dbReference type="NCBIfam" id="TIGR00838">
    <property type="entry name" value="argH"/>
    <property type="match status" value="1"/>
</dbReference>
<dbReference type="Gene3D" id="1.20.200.10">
    <property type="entry name" value="Fumarase/aspartase (Central domain)"/>
    <property type="match status" value="1"/>
</dbReference>
<keyword evidence="5 9" id="KW-0456">Lyase</keyword>
<dbReference type="Pfam" id="PF00206">
    <property type="entry name" value="Lyase_1"/>
    <property type="match status" value="1"/>
</dbReference>
<dbReference type="GO" id="GO:0005829">
    <property type="term" value="C:cytosol"/>
    <property type="evidence" value="ECO:0007669"/>
    <property type="project" value="TreeGrafter"/>
</dbReference>
<evidence type="ECO:0000259" key="8">
    <source>
        <dbReference type="Pfam" id="PF14698"/>
    </source>
</evidence>
<evidence type="ECO:0000256" key="2">
    <source>
        <dbReference type="ARBA" id="ARBA00004941"/>
    </source>
</evidence>
<dbReference type="Gene3D" id="1.10.275.10">
    <property type="entry name" value="Fumarase/aspartase (N-terminal domain)"/>
    <property type="match status" value="1"/>
</dbReference>
<evidence type="ECO:0000256" key="6">
    <source>
        <dbReference type="NCBIfam" id="TIGR00838"/>
    </source>
</evidence>
<dbReference type="InterPro" id="IPR009049">
    <property type="entry name" value="Argininosuccinate_lyase"/>
</dbReference>
<accession>A0A4Q1HQM9</accession>
<dbReference type="PANTHER" id="PTHR43814">
    <property type="entry name" value="ARGININOSUCCINATE LYASE"/>
    <property type="match status" value="1"/>
</dbReference>
<comment type="pathway">
    <text evidence="2">Amino-acid biosynthesis; L-arginine biosynthesis; L-arginine from L-ornithine and carbamoyl phosphate: step 3/3.</text>
</comment>
<evidence type="ECO:0000256" key="3">
    <source>
        <dbReference type="ARBA" id="ARBA00012338"/>
    </source>
</evidence>
<organism evidence="9 10">
    <name type="scientific">Achromobacter aloeverae</name>
    <dbReference type="NCBI Taxonomy" id="1750518"/>
    <lineage>
        <taxon>Bacteria</taxon>
        <taxon>Pseudomonadati</taxon>
        <taxon>Pseudomonadota</taxon>
        <taxon>Betaproteobacteria</taxon>
        <taxon>Burkholderiales</taxon>
        <taxon>Alcaligenaceae</taxon>
        <taxon>Achromobacter</taxon>
    </lineage>
</organism>
<dbReference type="PRINTS" id="PR00145">
    <property type="entry name" value="ARGSUCLYASE"/>
</dbReference>
<dbReference type="Proteomes" id="UP000290849">
    <property type="component" value="Unassembled WGS sequence"/>
</dbReference>
<dbReference type="InterPro" id="IPR024083">
    <property type="entry name" value="Fumarase/histidase_N"/>
</dbReference>
<dbReference type="GO" id="GO:0042450">
    <property type="term" value="P:L-arginine biosynthetic process via ornithine"/>
    <property type="evidence" value="ECO:0007669"/>
    <property type="project" value="UniProtKB-UniRule"/>
</dbReference>
<keyword evidence="4" id="KW-0028">Amino-acid biosynthesis</keyword>
<dbReference type="AlphaFoldDB" id="A0A4Q1HQM9"/>
<dbReference type="InterPro" id="IPR000362">
    <property type="entry name" value="Fumarate_lyase_fam"/>
</dbReference>
<keyword evidence="4" id="KW-0055">Arginine biosynthesis</keyword>
<dbReference type="InterPro" id="IPR022761">
    <property type="entry name" value="Fumarate_lyase_N"/>
</dbReference>
<keyword evidence="10" id="KW-1185">Reference proteome</keyword>
<dbReference type="SUPFAM" id="SSF48557">
    <property type="entry name" value="L-aspartase-like"/>
    <property type="match status" value="1"/>
</dbReference>
<dbReference type="InterPro" id="IPR008948">
    <property type="entry name" value="L-Aspartase-like"/>
</dbReference>
<evidence type="ECO:0000313" key="9">
    <source>
        <dbReference type="EMBL" id="RXN93388.1"/>
    </source>
</evidence>
<name>A0A4Q1HQM9_9BURK</name>
<evidence type="ECO:0000256" key="4">
    <source>
        <dbReference type="ARBA" id="ARBA00022571"/>
    </source>
</evidence>
<feature type="domain" description="Fumarate lyase N-terminal" evidence="7">
    <location>
        <begin position="55"/>
        <end position="307"/>
    </location>
</feature>
<dbReference type="CDD" id="cd01359">
    <property type="entry name" value="Argininosuccinate_lyase"/>
    <property type="match status" value="1"/>
</dbReference>
<comment type="catalytic activity">
    <reaction evidence="1">
        <text>2-(N(omega)-L-arginino)succinate = fumarate + L-arginine</text>
        <dbReference type="Rhea" id="RHEA:24020"/>
        <dbReference type="ChEBI" id="CHEBI:29806"/>
        <dbReference type="ChEBI" id="CHEBI:32682"/>
        <dbReference type="ChEBI" id="CHEBI:57472"/>
        <dbReference type="EC" id="4.3.2.1"/>
    </reaction>
</comment>
<reference evidence="9 10" key="1">
    <citation type="journal article" date="2017" name="Int. J. Syst. Evol. Microbiol.">
        <title>Achromobacter aloeverae sp. nov., isolated from the root of Aloe vera (L.) Burm.f.</title>
        <authorList>
            <person name="Kuncharoen N."/>
            <person name="Muramatsu Y."/>
            <person name="Shibata C."/>
            <person name="Kamakura Y."/>
            <person name="Nakagawa Y."/>
            <person name="Tanasupawat S."/>
        </authorList>
    </citation>
    <scope>NUCLEOTIDE SEQUENCE [LARGE SCALE GENOMIC DNA]</scope>
    <source>
        <strain evidence="9 10">AVA-1</strain>
    </source>
</reference>
<feature type="domain" description="Argininosuccinate lyase C-terminal" evidence="8">
    <location>
        <begin position="370"/>
        <end position="446"/>
    </location>
</feature>
<dbReference type="PRINTS" id="PR00149">
    <property type="entry name" value="FUMRATELYASE"/>
</dbReference>
<evidence type="ECO:0000259" key="7">
    <source>
        <dbReference type="Pfam" id="PF00206"/>
    </source>
</evidence>